<dbReference type="PANTHER" id="PTHR45588">
    <property type="entry name" value="TPR DOMAIN-CONTAINING PROTEIN"/>
    <property type="match status" value="1"/>
</dbReference>
<protein>
    <recommendedName>
        <fullName evidence="4">Tetratricopeptide repeat protein</fullName>
    </recommendedName>
</protein>
<feature type="region of interest" description="Disordered" evidence="1">
    <location>
        <begin position="1"/>
        <end position="25"/>
    </location>
</feature>
<accession>A0ABM6WBK5</accession>
<evidence type="ECO:0000256" key="1">
    <source>
        <dbReference type="SAM" id="MobiDB-lite"/>
    </source>
</evidence>
<proteinExistence type="predicted"/>
<dbReference type="PANTHER" id="PTHR45588:SF1">
    <property type="entry name" value="WW DOMAIN-CONTAINING PROTEIN"/>
    <property type="match status" value="1"/>
</dbReference>
<dbReference type="Proteomes" id="UP000246099">
    <property type="component" value="Chromosome"/>
</dbReference>
<dbReference type="InterPro" id="IPR019734">
    <property type="entry name" value="TPR_rpt"/>
</dbReference>
<evidence type="ECO:0000313" key="3">
    <source>
        <dbReference type="Proteomes" id="UP000246099"/>
    </source>
</evidence>
<evidence type="ECO:0008006" key="4">
    <source>
        <dbReference type="Google" id="ProtNLM"/>
    </source>
</evidence>
<name>A0ABM6WBK5_9BACT</name>
<dbReference type="InterPro" id="IPR011990">
    <property type="entry name" value="TPR-like_helical_dom_sf"/>
</dbReference>
<dbReference type="EMBL" id="CP029600">
    <property type="protein sequence ID" value="AWO01362.1"/>
    <property type="molecule type" value="Genomic_DNA"/>
</dbReference>
<keyword evidence="3" id="KW-1185">Reference proteome</keyword>
<gene>
    <name evidence="2" type="ORF">DLD77_06485</name>
</gene>
<dbReference type="Gene3D" id="1.25.40.10">
    <property type="entry name" value="Tetratricopeptide repeat domain"/>
    <property type="match status" value="2"/>
</dbReference>
<dbReference type="SUPFAM" id="SSF48452">
    <property type="entry name" value="TPR-like"/>
    <property type="match status" value="1"/>
</dbReference>
<sequence>MLFACGSHSGNKEKQSTGKDSQTIGCYKPPTNDKEWYATGKKAPRFEGLEGIDCRISTSSKEAQEYFNQGLMLAYGFNHAEAARSFYEATRLDSTCAMAYWGFAYVLGPNYNGGMEEDNFQRAYEAAVKANALIGNCTPKEAALIKALAARYAAEPPADRSPLDIAYAAAMKKVYAQYPTDPDIGALYAEALMDLHPWDLYDKETKAPRAWTPELMAILEHLIKTNPMHPGAHHFYVHALEASATPEKALASAKLLETLVPGSGHLLHMPSHIYINTGDYHLGSVSNIRAVEVDSIYTTACHAQGAYPLSYYPHNYHFLAATATLEGNSTLAWNAAKKLQAHTATDIMRTPGWGTLQHYYTIPYYIAVKLSMWDTIIAIPPPAKDLVYPNAILHYAKGMAYLGKHDITNAQKEMDSLRILAADTSLQDLTVWGINTTADLVQIATKVLGGGIAFKQNKVAASVSLLEEAVAIEDRLNYNEPPDWFFSVRHHLGAILLKAEKYGEAEKVYNRDLQTWRKNGWALIGLHNALALQEKHGEAQKAKSAFDEAWKYADFKILSSSNIVE</sequence>
<organism evidence="2 3">
    <name type="scientific">Chitinophaga alhagiae</name>
    <dbReference type="NCBI Taxonomy" id="2203219"/>
    <lineage>
        <taxon>Bacteria</taxon>
        <taxon>Pseudomonadati</taxon>
        <taxon>Bacteroidota</taxon>
        <taxon>Chitinophagia</taxon>
        <taxon>Chitinophagales</taxon>
        <taxon>Chitinophagaceae</taxon>
        <taxon>Chitinophaga</taxon>
    </lineage>
</organism>
<dbReference type="SMART" id="SM00028">
    <property type="entry name" value="TPR"/>
    <property type="match status" value="2"/>
</dbReference>
<reference evidence="2 3" key="1">
    <citation type="submission" date="2018-05" db="EMBL/GenBank/DDBJ databases">
        <title>Chitinophaga sp. nov., isolated from rhizosphere soil of Alhagi.</title>
        <authorList>
            <person name="Liu Y."/>
        </authorList>
    </citation>
    <scope>NUCLEOTIDE SEQUENCE [LARGE SCALE GENOMIC DNA]</scope>
    <source>
        <strain evidence="2 3">T22</strain>
    </source>
</reference>
<evidence type="ECO:0000313" key="2">
    <source>
        <dbReference type="EMBL" id="AWO01362.1"/>
    </source>
</evidence>